<dbReference type="InterPro" id="IPR006311">
    <property type="entry name" value="TAT_signal"/>
</dbReference>
<dbReference type="AlphaFoldDB" id="A0AAU4K2Y9"/>
<accession>A0AAU4K2Y9</accession>
<name>A0AAU4K2Y9_9NOCA</name>
<evidence type="ECO:0000256" key="1">
    <source>
        <dbReference type="SAM" id="MobiDB-lite"/>
    </source>
</evidence>
<proteinExistence type="predicted"/>
<dbReference type="EMBL" id="CP108021">
    <property type="protein sequence ID" value="WUM20441.1"/>
    <property type="molecule type" value="Genomic_DNA"/>
</dbReference>
<evidence type="ECO:0000313" key="2">
    <source>
        <dbReference type="EMBL" id="WUM20441.1"/>
    </source>
</evidence>
<dbReference type="KEGG" id="whr:OG579_00890"/>
<sequence length="196" mass="19429">MTVARPTLVPRSVVSRRGLLRNTAAVSTGVVLGAGVLAACGDSAEMTEDMRIAQQLEPLSVAASVDAAAATALAARAPDRAAALAVIAAERQTHATLINDEIARLSPDLARPSSTSGVVADPSPVTTTGGDPAPVSAAPSVRDAAAAVTTVDDLRARLSDARSAAAGLAIAGQGYRAGMLGSVAAALTAEIEVQLA</sequence>
<keyword evidence="3" id="KW-1185">Reference proteome</keyword>
<dbReference type="Proteomes" id="UP001432128">
    <property type="component" value="Chromosome"/>
</dbReference>
<feature type="region of interest" description="Disordered" evidence="1">
    <location>
        <begin position="109"/>
        <end position="138"/>
    </location>
</feature>
<protein>
    <submittedName>
        <fullName evidence="2">Uncharacterized protein</fullName>
    </submittedName>
</protein>
<organism evidence="2 3">
    <name type="scientific">Williamsia herbipolensis</name>
    <dbReference type="NCBI Taxonomy" id="1603258"/>
    <lineage>
        <taxon>Bacteria</taxon>
        <taxon>Bacillati</taxon>
        <taxon>Actinomycetota</taxon>
        <taxon>Actinomycetes</taxon>
        <taxon>Mycobacteriales</taxon>
        <taxon>Nocardiaceae</taxon>
        <taxon>Williamsia</taxon>
    </lineage>
</organism>
<dbReference type="PROSITE" id="PS51318">
    <property type="entry name" value="TAT"/>
    <property type="match status" value="1"/>
</dbReference>
<reference evidence="2 3" key="1">
    <citation type="submission" date="2022-10" db="EMBL/GenBank/DDBJ databases">
        <title>The complete genomes of actinobacterial strains from the NBC collection.</title>
        <authorList>
            <person name="Joergensen T.S."/>
            <person name="Alvarez Arevalo M."/>
            <person name="Sterndorff E.B."/>
            <person name="Faurdal D."/>
            <person name="Vuksanovic O."/>
            <person name="Mourched A.-S."/>
            <person name="Charusanti P."/>
            <person name="Shaw S."/>
            <person name="Blin K."/>
            <person name="Weber T."/>
        </authorList>
    </citation>
    <scope>NUCLEOTIDE SEQUENCE [LARGE SCALE GENOMIC DNA]</scope>
    <source>
        <strain evidence="2 3">NBC_00319</strain>
    </source>
</reference>
<evidence type="ECO:0000313" key="3">
    <source>
        <dbReference type="Proteomes" id="UP001432128"/>
    </source>
</evidence>
<dbReference type="RefSeq" id="WP_328857746.1">
    <property type="nucleotide sequence ID" value="NZ_CP108021.1"/>
</dbReference>
<gene>
    <name evidence="2" type="ORF">OG579_00890</name>
</gene>